<evidence type="ECO:0000313" key="2">
    <source>
        <dbReference type="Proteomes" id="UP001212152"/>
    </source>
</evidence>
<comment type="caution">
    <text evidence="1">The sequence shown here is derived from an EMBL/GenBank/DDBJ whole genome shotgun (WGS) entry which is preliminary data.</text>
</comment>
<organism evidence="1 2">
    <name type="scientific">Geranomyces variabilis</name>
    <dbReference type="NCBI Taxonomy" id="109894"/>
    <lineage>
        <taxon>Eukaryota</taxon>
        <taxon>Fungi</taxon>
        <taxon>Fungi incertae sedis</taxon>
        <taxon>Chytridiomycota</taxon>
        <taxon>Chytridiomycota incertae sedis</taxon>
        <taxon>Chytridiomycetes</taxon>
        <taxon>Spizellomycetales</taxon>
        <taxon>Powellomycetaceae</taxon>
        <taxon>Geranomyces</taxon>
    </lineage>
</organism>
<evidence type="ECO:0000313" key="1">
    <source>
        <dbReference type="EMBL" id="KAJ3168759.1"/>
    </source>
</evidence>
<sequence length="237" mass="27130">MLRSRMIVRIEMFILSFQTDVISLKSNRKGVARAAKQFLRQDDIQALLNHRVGTSTAVRAILIIGHGAQLLYLQKVHYQGKDMSHLDIGAVHLGRGDAVQGASLYPPFDVRGGKDVPTITEAQMASVYEDDSELCDLRSALASVEDDDEKVVIEKAIKARQKELRRATISEAFDAYHERWRMRIGWCLDSRTLEQFVSSDNRGLVRHRFQLCRLLKDVQERFIFRKPYAGRSWKKGL</sequence>
<reference evidence="1" key="1">
    <citation type="submission" date="2020-05" db="EMBL/GenBank/DDBJ databases">
        <title>Phylogenomic resolution of chytrid fungi.</title>
        <authorList>
            <person name="Stajich J.E."/>
            <person name="Amses K."/>
            <person name="Simmons R."/>
            <person name="Seto K."/>
            <person name="Myers J."/>
            <person name="Bonds A."/>
            <person name="Quandt C.A."/>
            <person name="Barry K."/>
            <person name="Liu P."/>
            <person name="Grigoriev I."/>
            <person name="Longcore J.E."/>
            <person name="James T.Y."/>
        </authorList>
    </citation>
    <scope>NUCLEOTIDE SEQUENCE</scope>
    <source>
        <strain evidence="1">JEL0379</strain>
    </source>
</reference>
<keyword evidence="2" id="KW-1185">Reference proteome</keyword>
<accession>A0AAD5TH77</accession>
<dbReference type="EMBL" id="JADGJQ010000115">
    <property type="protein sequence ID" value="KAJ3168759.1"/>
    <property type="molecule type" value="Genomic_DNA"/>
</dbReference>
<protein>
    <submittedName>
        <fullName evidence="1">Uncharacterized protein</fullName>
    </submittedName>
</protein>
<gene>
    <name evidence="1" type="ORF">HDU87_000918</name>
</gene>
<proteinExistence type="predicted"/>
<name>A0AAD5TH77_9FUNG</name>
<dbReference type="Proteomes" id="UP001212152">
    <property type="component" value="Unassembled WGS sequence"/>
</dbReference>
<dbReference type="AlphaFoldDB" id="A0AAD5TH77"/>